<dbReference type="PRINTS" id="PR00032">
    <property type="entry name" value="HTHARAC"/>
</dbReference>
<accession>A0ABM9DBD4</accession>
<keyword evidence="3" id="KW-0804">Transcription</keyword>
<proteinExistence type="predicted"/>
<dbReference type="InterPro" id="IPR011051">
    <property type="entry name" value="RmlC_Cupin_sf"/>
</dbReference>
<dbReference type="InterPro" id="IPR009057">
    <property type="entry name" value="Homeodomain-like_sf"/>
</dbReference>
<keyword evidence="2" id="KW-0238">DNA-binding</keyword>
<organism evidence="5 6">
    <name type="scientific">Trichlorobacter ammonificans</name>
    <dbReference type="NCBI Taxonomy" id="2916410"/>
    <lineage>
        <taxon>Bacteria</taxon>
        <taxon>Pseudomonadati</taxon>
        <taxon>Thermodesulfobacteriota</taxon>
        <taxon>Desulfuromonadia</taxon>
        <taxon>Geobacterales</taxon>
        <taxon>Geobacteraceae</taxon>
        <taxon>Trichlorobacter</taxon>
    </lineage>
</organism>
<protein>
    <submittedName>
        <fullName evidence="5">Transcriptional regulator, AraC family</fullName>
    </submittedName>
</protein>
<keyword evidence="1" id="KW-0805">Transcription regulation</keyword>
<evidence type="ECO:0000256" key="3">
    <source>
        <dbReference type="ARBA" id="ARBA00023163"/>
    </source>
</evidence>
<reference evidence="5 6" key="1">
    <citation type="submission" date="2022-03" db="EMBL/GenBank/DDBJ databases">
        <authorList>
            <person name="Koch H."/>
        </authorList>
    </citation>
    <scope>NUCLEOTIDE SEQUENCE [LARGE SCALE GENOMIC DNA]</scope>
    <source>
        <strain evidence="5 6">G1</strain>
    </source>
</reference>
<evidence type="ECO:0000256" key="2">
    <source>
        <dbReference type="ARBA" id="ARBA00023125"/>
    </source>
</evidence>
<evidence type="ECO:0000313" key="6">
    <source>
        <dbReference type="Proteomes" id="UP001295463"/>
    </source>
</evidence>
<evidence type="ECO:0000259" key="4">
    <source>
        <dbReference type="PROSITE" id="PS01124"/>
    </source>
</evidence>
<dbReference type="Pfam" id="PF12833">
    <property type="entry name" value="HTH_18"/>
    <property type="match status" value="1"/>
</dbReference>
<dbReference type="SUPFAM" id="SSF46689">
    <property type="entry name" value="Homeodomain-like"/>
    <property type="match status" value="1"/>
</dbReference>
<evidence type="ECO:0000313" key="5">
    <source>
        <dbReference type="EMBL" id="CAH2032545.1"/>
    </source>
</evidence>
<dbReference type="SMART" id="SM00342">
    <property type="entry name" value="HTH_ARAC"/>
    <property type="match status" value="1"/>
</dbReference>
<dbReference type="Gene3D" id="2.60.120.10">
    <property type="entry name" value="Jelly Rolls"/>
    <property type="match status" value="1"/>
</dbReference>
<dbReference type="InterPro" id="IPR018060">
    <property type="entry name" value="HTH_AraC"/>
</dbReference>
<gene>
    <name evidence="5" type="ORF">GEAMG1_2709</name>
</gene>
<dbReference type="InterPro" id="IPR020449">
    <property type="entry name" value="Tscrpt_reg_AraC-type_HTH"/>
</dbReference>
<dbReference type="SUPFAM" id="SSF51182">
    <property type="entry name" value="RmlC-like cupins"/>
    <property type="match status" value="1"/>
</dbReference>
<dbReference type="PANTHER" id="PTHR11019">
    <property type="entry name" value="HTH-TYPE TRANSCRIPTIONAL REGULATOR NIMR"/>
    <property type="match status" value="1"/>
</dbReference>
<dbReference type="EMBL" id="OW150024">
    <property type="protein sequence ID" value="CAH2032545.1"/>
    <property type="molecule type" value="Genomic_DNA"/>
</dbReference>
<dbReference type="InterPro" id="IPR003313">
    <property type="entry name" value="AraC-bd"/>
</dbReference>
<dbReference type="Proteomes" id="UP001295463">
    <property type="component" value="Chromosome"/>
</dbReference>
<dbReference type="RefSeq" id="WP_305733289.1">
    <property type="nucleotide sequence ID" value="NZ_OW150024.1"/>
</dbReference>
<dbReference type="InterPro" id="IPR014710">
    <property type="entry name" value="RmlC-like_jellyroll"/>
</dbReference>
<name>A0ABM9DBD4_9BACT</name>
<feature type="domain" description="HTH araC/xylS-type" evidence="4">
    <location>
        <begin position="170"/>
        <end position="270"/>
    </location>
</feature>
<dbReference type="Gene3D" id="1.10.10.60">
    <property type="entry name" value="Homeodomain-like"/>
    <property type="match status" value="1"/>
</dbReference>
<keyword evidence="6" id="KW-1185">Reference proteome</keyword>
<evidence type="ECO:0000256" key="1">
    <source>
        <dbReference type="ARBA" id="ARBA00023015"/>
    </source>
</evidence>
<dbReference type="PROSITE" id="PS01124">
    <property type="entry name" value="HTH_ARAC_FAMILY_2"/>
    <property type="match status" value="1"/>
</dbReference>
<dbReference type="PANTHER" id="PTHR11019:SF159">
    <property type="entry name" value="TRANSCRIPTIONAL REGULATOR-RELATED"/>
    <property type="match status" value="1"/>
</dbReference>
<dbReference type="Pfam" id="PF02311">
    <property type="entry name" value="AraC_binding"/>
    <property type="match status" value="1"/>
</dbReference>
<dbReference type="CDD" id="cd06124">
    <property type="entry name" value="cupin_NimR-like_N"/>
    <property type="match status" value="1"/>
</dbReference>
<sequence length="301" mass="33541">MTIAKLTRLAPVELGFRLEAELPVIPLALEVSPQQLQARQVGCAAAHAHPRGQLIYASSGVMRVICGRDIWVVPPSQAVWVPPDQEHEVYFPGDVALRNLFIDPTATAGLPLRCAVLKVSPLLRELILRAVWIGEAYRPGDEGWRLMQVLLDELRRAEETPLHLPMARDERVMRVIEALLERPEDTRSLDDWGLLAGASGRTLARLFATETGLTFGAWRKRLLLQEAVKRLDRGQQVTRVAFDLGYQSLSAFIEMFRRELGASPRQYARQRGGTSHAIRAGQDGMRYAAEHLRTVAGANAC</sequence>